<evidence type="ECO:0000313" key="3">
    <source>
        <dbReference type="Proteomes" id="UP000589292"/>
    </source>
</evidence>
<protein>
    <submittedName>
        <fullName evidence="2">Alpha/beta hydrolase</fullName>
    </submittedName>
</protein>
<organism evidence="2 3">
    <name type="scientific">Sphingomonas ursincola</name>
    <dbReference type="NCBI Taxonomy" id="56361"/>
    <lineage>
        <taxon>Bacteria</taxon>
        <taxon>Pseudomonadati</taxon>
        <taxon>Pseudomonadota</taxon>
        <taxon>Alphaproteobacteria</taxon>
        <taxon>Sphingomonadales</taxon>
        <taxon>Sphingomonadaceae</taxon>
        <taxon>Sphingomonas</taxon>
    </lineage>
</organism>
<dbReference type="Proteomes" id="UP000589292">
    <property type="component" value="Unassembled WGS sequence"/>
</dbReference>
<gene>
    <name evidence="2" type="ORF">FG486_00370</name>
</gene>
<dbReference type="Pfam" id="PF00561">
    <property type="entry name" value="Abhydrolase_1"/>
    <property type="match status" value="1"/>
</dbReference>
<dbReference type="EMBL" id="VDES01000001">
    <property type="protein sequence ID" value="MBA1372781.1"/>
    <property type="molecule type" value="Genomic_DNA"/>
</dbReference>
<dbReference type="AlphaFoldDB" id="A0A7V8RAC1"/>
<accession>A0A7V8RAC1</accession>
<keyword evidence="3" id="KW-1185">Reference proteome</keyword>
<sequence>MTATAPAANPSAARPPHLFWTLSEGRALVELGAFYALRGPLAMLPRGDGHSVLVLPGFLASDRSTKPMRDLLKSLGYDAHGWDMGRNIRIDNAREAQMNELLDRIHASSGRKVSIIGWSLGGVFAREIAKNAPDKVRQVISLGSPISNDRGHTNARRLFERLNGPEPEPLQAGRFRNLDEAPPVPTTSILSKTDGIVAWRGSVQKPGPQTDNIKVLASHCGLGVNPMVMYAIADRLAQTEDGWQPFDRSGWRGLLFGSVKAD</sequence>
<reference evidence="2 3" key="1">
    <citation type="journal article" date="1994" name="Int. J. Syst. Bacteriol.">
        <title>Phylogenetic positions of novel aerobic, bacteriochlorophyll a-containing bacteria and description of Roseococcus thiosulfatophilus gen. nov., sp. nov., Erythromicrobium ramosum gen. nov., sp. nov., and Erythrobacter litoralis sp. nov.</title>
        <authorList>
            <person name="Yurkov V."/>
            <person name="Stackebrandt E."/>
            <person name="Holmes A."/>
            <person name="Fuerst J.A."/>
            <person name="Hugenholtz P."/>
            <person name="Golecki J."/>
            <person name="Gad'on N."/>
            <person name="Gorlenko V.M."/>
            <person name="Kompantseva E.I."/>
            <person name="Drews G."/>
        </authorList>
    </citation>
    <scope>NUCLEOTIDE SEQUENCE [LARGE SCALE GENOMIC DNA]</scope>
    <source>
        <strain evidence="2 3">KR-99</strain>
    </source>
</reference>
<keyword evidence="2" id="KW-0378">Hydrolase</keyword>
<dbReference type="InterPro" id="IPR000073">
    <property type="entry name" value="AB_hydrolase_1"/>
</dbReference>
<name>A0A7V8RAC1_9SPHN</name>
<dbReference type="InterPro" id="IPR029058">
    <property type="entry name" value="AB_hydrolase_fold"/>
</dbReference>
<dbReference type="SUPFAM" id="SSF53474">
    <property type="entry name" value="alpha/beta-Hydrolases"/>
    <property type="match status" value="1"/>
</dbReference>
<dbReference type="RefSeq" id="WP_181266022.1">
    <property type="nucleotide sequence ID" value="NZ_BAAAGB010000002.1"/>
</dbReference>
<proteinExistence type="predicted"/>
<evidence type="ECO:0000313" key="2">
    <source>
        <dbReference type="EMBL" id="MBA1372781.1"/>
    </source>
</evidence>
<dbReference type="Gene3D" id="3.40.50.1820">
    <property type="entry name" value="alpha/beta hydrolase"/>
    <property type="match status" value="1"/>
</dbReference>
<evidence type="ECO:0000259" key="1">
    <source>
        <dbReference type="Pfam" id="PF00561"/>
    </source>
</evidence>
<comment type="caution">
    <text evidence="2">The sequence shown here is derived from an EMBL/GenBank/DDBJ whole genome shotgun (WGS) entry which is preliminary data.</text>
</comment>
<dbReference type="GO" id="GO:0016787">
    <property type="term" value="F:hydrolase activity"/>
    <property type="evidence" value="ECO:0007669"/>
    <property type="project" value="UniProtKB-KW"/>
</dbReference>
<feature type="domain" description="AB hydrolase-1" evidence="1">
    <location>
        <begin position="61"/>
        <end position="148"/>
    </location>
</feature>